<dbReference type="Proteomes" id="UP000636505">
    <property type="component" value="Unassembled WGS sequence"/>
</dbReference>
<evidence type="ECO:0000313" key="8">
    <source>
        <dbReference type="EMBL" id="MBE9076244.1"/>
    </source>
</evidence>
<dbReference type="Gene3D" id="3.30.950.10">
    <property type="entry name" value="Methyltransferase, Cobalt-precorrin-4 Transmethylase, Domain 2"/>
    <property type="match status" value="1"/>
</dbReference>
<keyword evidence="2 6" id="KW-0698">rRNA processing</keyword>
<dbReference type="PIRSF" id="PIRSF005917">
    <property type="entry name" value="MTase_YraL"/>
    <property type="match status" value="1"/>
</dbReference>
<dbReference type="InterPro" id="IPR014777">
    <property type="entry name" value="4pyrrole_Mease_sub1"/>
</dbReference>
<dbReference type="Pfam" id="PF00590">
    <property type="entry name" value="TP_methylase"/>
    <property type="match status" value="1"/>
</dbReference>
<evidence type="ECO:0000256" key="5">
    <source>
        <dbReference type="ARBA" id="ARBA00022691"/>
    </source>
</evidence>
<dbReference type="CDD" id="cd11648">
    <property type="entry name" value="RsmI"/>
    <property type="match status" value="1"/>
</dbReference>
<organism evidence="8 9">
    <name type="scientific">Vasconcelosia minhoensis LEGE 07310</name>
    <dbReference type="NCBI Taxonomy" id="915328"/>
    <lineage>
        <taxon>Bacteria</taxon>
        <taxon>Bacillati</taxon>
        <taxon>Cyanobacteriota</taxon>
        <taxon>Cyanophyceae</taxon>
        <taxon>Nodosilineales</taxon>
        <taxon>Cymatolegaceae</taxon>
        <taxon>Vasconcelosia</taxon>
        <taxon>Vasconcelosia minhoensis</taxon>
    </lineage>
</organism>
<dbReference type="AlphaFoldDB" id="A0A8J7AB11"/>
<dbReference type="FunFam" id="3.30.950.10:FF:000002">
    <property type="entry name" value="Ribosomal RNA small subunit methyltransferase I"/>
    <property type="match status" value="1"/>
</dbReference>
<dbReference type="RefSeq" id="WP_193904972.1">
    <property type="nucleotide sequence ID" value="NZ_JADEXG010000004.1"/>
</dbReference>
<dbReference type="SUPFAM" id="SSF53790">
    <property type="entry name" value="Tetrapyrrole methylase"/>
    <property type="match status" value="1"/>
</dbReference>
<evidence type="ECO:0000256" key="1">
    <source>
        <dbReference type="ARBA" id="ARBA00022490"/>
    </source>
</evidence>
<evidence type="ECO:0000313" key="9">
    <source>
        <dbReference type="Proteomes" id="UP000636505"/>
    </source>
</evidence>
<evidence type="ECO:0000259" key="7">
    <source>
        <dbReference type="Pfam" id="PF00590"/>
    </source>
</evidence>
<feature type="domain" description="Tetrapyrrole methylase" evidence="7">
    <location>
        <begin position="15"/>
        <end position="214"/>
    </location>
</feature>
<keyword evidence="3 6" id="KW-0489">Methyltransferase</keyword>
<dbReference type="PANTHER" id="PTHR46111">
    <property type="entry name" value="RIBOSOMAL RNA SMALL SUBUNIT METHYLTRANSFERASE I"/>
    <property type="match status" value="1"/>
</dbReference>
<dbReference type="EMBL" id="JADEXG010000004">
    <property type="protein sequence ID" value="MBE9076244.1"/>
    <property type="molecule type" value="Genomic_DNA"/>
</dbReference>
<keyword evidence="9" id="KW-1185">Reference proteome</keyword>
<keyword evidence="5 6" id="KW-0949">S-adenosyl-L-methionine</keyword>
<dbReference type="InterPro" id="IPR035996">
    <property type="entry name" value="4pyrrol_Methylase_sf"/>
</dbReference>
<evidence type="ECO:0000256" key="2">
    <source>
        <dbReference type="ARBA" id="ARBA00022552"/>
    </source>
</evidence>
<dbReference type="PANTHER" id="PTHR46111:SF1">
    <property type="entry name" value="RIBOSOMAL RNA SMALL SUBUNIT METHYLTRANSFERASE I"/>
    <property type="match status" value="1"/>
</dbReference>
<dbReference type="InterPro" id="IPR000878">
    <property type="entry name" value="4pyrrol_Mease"/>
</dbReference>
<keyword evidence="1 6" id="KW-0963">Cytoplasm</keyword>
<dbReference type="InterPro" id="IPR014776">
    <property type="entry name" value="4pyrrole_Mease_sub2"/>
</dbReference>
<dbReference type="Gene3D" id="3.40.1010.10">
    <property type="entry name" value="Cobalt-precorrin-4 Transmethylase, Domain 1"/>
    <property type="match status" value="1"/>
</dbReference>
<dbReference type="FunFam" id="3.40.1010.10:FF:000002">
    <property type="entry name" value="Ribosomal RNA small subunit methyltransferase I"/>
    <property type="match status" value="1"/>
</dbReference>
<dbReference type="InterPro" id="IPR008189">
    <property type="entry name" value="rRNA_ssu_MeTfrase_I"/>
</dbReference>
<comment type="function">
    <text evidence="6">Catalyzes the 2'-O-methylation of the ribose of cytidine 1402 (C1402) in 16S rRNA.</text>
</comment>
<comment type="similarity">
    <text evidence="6">Belongs to the methyltransferase superfamily. RsmI family.</text>
</comment>
<reference evidence="8" key="1">
    <citation type="submission" date="2020-10" db="EMBL/GenBank/DDBJ databases">
        <authorList>
            <person name="Castelo-Branco R."/>
            <person name="Eusebio N."/>
            <person name="Adriana R."/>
            <person name="Vieira A."/>
            <person name="Brugerolle De Fraissinette N."/>
            <person name="Rezende De Castro R."/>
            <person name="Schneider M.P."/>
            <person name="Vasconcelos V."/>
            <person name="Leao P.N."/>
        </authorList>
    </citation>
    <scope>NUCLEOTIDE SEQUENCE</scope>
    <source>
        <strain evidence="8">LEGE 07310</strain>
    </source>
</reference>
<sequence length="288" mass="31427">MPDSSLQPELQAGALYLVGTPIGNLEDITFRAVRVLNTVDLIAAEDTRHTGKLLQHFQIQTSQVSYHDHNTQQRIPELIAHLTEGKTLALVTDAGMPGISDPGYELVCACVQQGLTVIPIPGPSAVVTALAVAALPTDRFVFEGFLPAKGKARRDRITALQTESRTILLYESPHRLLQTLTDLATTLSPERPVTLARELTKRYEEFWRGTLADAIAHCTTVPPRGEFTIAIAGAPVSNPVLSEAAILDELKALMQQGLSRSEASRQLAQGTRFSRREVYQLSLRLSDG</sequence>
<gene>
    <name evidence="6 8" type="primary">rsmI</name>
    <name evidence="8" type="ORF">IQ241_02850</name>
</gene>
<comment type="subcellular location">
    <subcellularLocation>
        <location evidence="6">Cytoplasm</location>
    </subcellularLocation>
</comment>
<comment type="caution">
    <text evidence="8">The sequence shown here is derived from an EMBL/GenBank/DDBJ whole genome shotgun (WGS) entry which is preliminary data.</text>
</comment>
<dbReference type="GO" id="GO:0005737">
    <property type="term" value="C:cytoplasm"/>
    <property type="evidence" value="ECO:0007669"/>
    <property type="project" value="UniProtKB-SubCell"/>
</dbReference>
<dbReference type="HAMAP" id="MF_01877">
    <property type="entry name" value="16SrRNA_methyltr_I"/>
    <property type="match status" value="1"/>
</dbReference>
<accession>A0A8J7AB11</accession>
<proteinExistence type="inferred from homology"/>
<protein>
    <recommendedName>
        <fullName evidence="6">Ribosomal RNA small subunit methyltransferase I</fullName>
        <ecNumber evidence="6">2.1.1.198</ecNumber>
    </recommendedName>
    <alternativeName>
        <fullName evidence="6">16S rRNA 2'-O-ribose C1402 methyltransferase</fullName>
    </alternativeName>
    <alternativeName>
        <fullName evidence="6">rRNA (cytidine-2'-O-)-methyltransferase RsmI</fullName>
    </alternativeName>
</protein>
<dbReference type="GO" id="GO:0070677">
    <property type="term" value="F:rRNA (cytosine-2'-O-)-methyltransferase activity"/>
    <property type="evidence" value="ECO:0007669"/>
    <property type="project" value="UniProtKB-UniRule"/>
</dbReference>
<comment type="catalytic activity">
    <reaction evidence="6">
        <text>cytidine(1402) in 16S rRNA + S-adenosyl-L-methionine = 2'-O-methylcytidine(1402) in 16S rRNA + S-adenosyl-L-homocysteine + H(+)</text>
        <dbReference type="Rhea" id="RHEA:42924"/>
        <dbReference type="Rhea" id="RHEA-COMP:10285"/>
        <dbReference type="Rhea" id="RHEA-COMP:10286"/>
        <dbReference type="ChEBI" id="CHEBI:15378"/>
        <dbReference type="ChEBI" id="CHEBI:57856"/>
        <dbReference type="ChEBI" id="CHEBI:59789"/>
        <dbReference type="ChEBI" id="CHEBI:74495"/>
        <dbReference type="ChEBI" id="CHEBI:82748"/>
        <dbReference type="EC" id="2.1.1.198"/>
    </reaction>
</comment>
<evidence type="ECO:0000256" key="3">
    <source>
        <dbReference type="ARBA" id="ARBA00022603"/>
    </source>
</evidence>
<name>A0A8J7AB11_9CYAN</name>
<evidence type="ECO:0000256" key="4">
    <source>
        <dbReference type="ARBA" id="ARBA00022679"/>
    </source>
</evidence>
<dbReference type="EC" id="2.1.1.198" evidence="6"/>
<dbReference type="NCBIfam" id="TIGR00096">
    <property type="entry name" value="16S rRNA (cytidine(1402)-2'-O)-methyltransferase"/>
    <property type="match status" value="1"/>
</dbReference>
<evidence type="ECO:0000256" key="6">
    <source>
        <dbReference type="HAMAP-Rule" id="MF_01877"/>
    </source>
</evidence>
<keyword evidence="4 6" id="KW-0808">Transferase</keyword>